<keyword evidence="11" id="KW-0396">Initiation factor</keyword>
<reference evidence="11 12" key="1">
    <citation type="submission" date="2020-07" db="EMBL/GenBank/DDBJ databases">
        <title>Gai3-2, isolated from salt lake.</title>
        <authorList>
            <person name="Cui H."/>
            <person name="Shi X."/>
        </authorList>
    </citation>
    <scope>NUCLEOTIDE SEQUENCE [LARGE SCALE GENOMIC DNA]</scope>
    <source>
        <strain evidence="11 12">Gai3-2</strain>
        <plasmid evidence="11 12">unnamed2</plasmid>
    </source>
</reference>
<keyword evidence="8 9" id="KW-0804">Transcription</keyword>
<dbReference type="GO" id="GO:0017025">
    <property type="term" value="F:TBP-class protein binding"/>
    <property type="evidence" value="ECO:0007669"/>
    <property type="project" value="InterPro"/>
</dbReference>
<evidence type="ECO:0000256" key="6">
    <source>
        <dbReference type="ARBA" id="ARBA00022833"/>
    </source>
</evidence>
<gene>
    <name evidence="9" type="primary">tfb</name>
    <name evidence="11" type="ORF">HUG10_20145</name>
</gene>
<dbReference type="InterPro" id="IPR013150">
    <property type="entry name" value="TFIIB_cyclin"/>
</dbReference>
<dbReference type="HAMAP" id="MF_00383">
    <property type="entry name" value="TF2B_arch"/>
    <property type="match status" value="1"/>
</dbReference>
<keyword evidence="4 9" id="KW-0677">Repeat</keyword>
<feature type="domain" description="Cyclin-like" evidence="10">
    <location>
        <begin position="131"/>
        <end position="212"/>
    </location>
</feature>
<dbReference type="SUPFAM" id="SSF57783">
    <property type="entry name" value="Zinc beta-ribbon"/>
    <property type="match status" value="1"/>
</dbReference>
<dbReference type="InterPro" id="IPR013763">
    <property type="entry name" value="Cyclin-like_dom"/>
</dbReference>
<dbReference type="EMBL" id="CP058531">
    <property type="protein sequence ID" value="QLG29921.1"/>
    <property type="molecule type" value="Genomic_DNA"/>
</dbReference>
<dbReference type="InterPro" id="IPR036915">
    <property type="entry name" value="Cyclin-like_sf"/>
</dbReference>
<feature type="domain" description="Cyclin-like" evidence="10">
    <location>
        <begin position="225"/>
        <end position="306"/>
    </location>
</feature>
<comment type="similarity">
    <text evidence="1 9">Belongs to the TFIIB family.</text>
</comment>
<organism evidence="11 12">
    <name type="scientific">Halorarum halophilum</name>
    <dbReference type="NCBI Taxonomy" id="2743090"/>
    <lineage>
        <taxon>Archaea</taxon>
        <taxon>Methanobacteriati</taxon>
        <taxon>Methanobacteriota</taxon>
        <taxon>Stenosarchaea group</taxon>
        <taxon>Halobacteria</taxon>
        <taxon>Halobacteriales</taxon>
        <taxon>Haloferacaceae</taxon>
        <taxon>Halorarum</taxon>
    </lineage>
</organism>
<feature type="binding site" evidence="9">
    <location>
        <position position="39"/>
    </location>
    <ligand>
        <name>Zn(2+)</name>
        <dbReference type="ChEBI" id="CHEBI:29105"/>
    </ligand>
</feature>
<dbReference type="GO" id="GO:0003700">
    <property type="term" value="F:DNA-binding transcription factor activity"/>
    <property type="evidence" value="ECO:0007669"/>
    <property type="project" value="UniProtKB-UniRule"/>
</dbReference>
<dbReference type="RefSeq" id="WP_179171495.1">
    <property type="nucleotide sequence ID" value="NZ_CP058531.1"/>
</dbReference>
<accession>A0A7D5K3U8</accession>
<keyword evidence="11" id="KW-0648">Protein biosynthesis</keyword>
<dbReference type="SMART" id="SM00385">
    <property type="entry name" value="CYCLIN"/>
    <property type="match status" value="2"/>
</dbReference>
<evidence type="ECO:0000256" key="3">
    <source>
        <dbReference type="ARBA" id="ARBA00022723"/>
    </source>
</evidence>
<dbReference type="PROSITE" id="PS00782">
    <property type="entry name" value="TFIIB"/>
    <property type="match status" value="1"/>
</dbReference>
<keyword evidence="7 9" id="KW-0805">Transcription regulation</keyword>
<dbReference type="InterPro" id="IPR013137">
    <property type="entry name" value="Znf_TFIIB"/>
</dbReference>
<dbReference type="GO" id="GO:0008270">
    <property type="term" value="F:zinc ion binding"/>
    <property type="evidence" value="ECO:0007669"/>
    <property type="project" value="UniProtKB-UniRule"/>
</dbReference>
<dbReference type="KEGG" id="halg:HUG10_20145"/>
<evidence type="ECO:0000313" key="11">
    <source>
        <dbReference type="EMBL" id="QLG29921.1"/>
    </source>
</evidence>
<dbReference type="GO" id="GO:0003743">
    <property type="term" value="F:translation initiation factor activity"/>
    <property type="evidence" value="ECO:0007669"/>
    <property type="project" value="UniProtKB-KW"/>
</dbReference>
<dbReference type="PANTHER" id="PTHR11618:SF13">
    <property type="entry name" value="TRANSCRIPTION INITIATION FACTOR IIB"/>
    <property type="match status" value="1"/>
</dbReference>
<sequence length="306" mass="33795">MALRDVYETGFDEQSDKQLSATCPECSSTVIADAGERRCTECGLVVTEQRLDRGPEWRSFDDDDDNSSRVGAPLTAARHDRGLSTEIGRIRDGTGSILPGRKRAQLGRLRREHDRGRFRSTAEQNLALACSELRRMASSLELPKSVAERSAAIYREAMKENLIRGRAIETIAAGCLYAACRCDGYTRTLGEVAEVARCDESKVKLGYRVLNQELGLEAGPRRPREFVPRLTSAVDASDDIERRARDLLQCADAEGLMNGRNPKGVAAACVYLAGQEVGEQITQTELADVADVTPLTIRKRYRELVD</sequence>
<dbReference type="GeneID" id="56031196"/>
<evidence type="ECO:0000259" key="10">
    <source>
        <dbReference type="SMART" id="SM00385"/>
    </source>
</evidence>
<dbReference type="Gene3D" id="1.10.472.10">
    <property type="entry name" value="Cyclin-like"/>
    <property type="match status" value="1"/>
</dbReference>
<dbReference type="SUPFAM" id="SSF47954">
    <property type="entry name" value="Cyclin-like"/>
    <property type="match status" value="2"/>
</dbReference>
<evidence type="ECO:0000256" key="9">
    <source>
        <dbReference type="HAMAP-Rule" id="MF_00383"/>
    </source>
</evidence>
<evidence type="ECO:0000256" key="1">
    <source>
        <dbReference type="ARBA" id="ARBA00010857"/>
    </source>
</evidence>
<evidence type="ECO:0000256" key="4">
    <source>
        <dbReference type="ARBA" id="ARBA00022737"/>
    </source>
</evidence>
<dbReference type="Proteomes" id="UP000509750">
    <property type="component" value="Plasmid unnamed2"/>
</dbReference>
<keyword evidence="12" id="KW-1185">Reference proteome</keyword>
<dbReference type="Gene3D" id="1.10.472.170">
    <property type="match status" value="1"/>
</dbReference>
<feature type="binding site" evidence="9">
    <location>
        <position position="42"/>
    </location>
    <ligand>
        <name>Zn(2+)</name>
        <dbReference type="ChEBI" id="CHEBI:29105"/>
    </ligand>
</feature>
<evidence type="ECO:0000256" key="2">
    <source>
        <dbReference type="ARBA" id="ARBA00013932"/>
    </source>
</evidence>
<evidence type="ECO:0000256" key="7">
    <source>
        <dbReference type="ARBA" id="ARBA00023015"/>
    </source>
</evidence>
<dbReference type="PRINTS" id="PR00685">
    <property type="entry name" value="TIFACTORIIB"/>
</dbReference>
<feature type="repeat" description="1" evidence="9">
    <location>
        <begin position="131"/>
        <end position="214"/>
    </location>
</feature>
<keyword evidence="11" id="KW-0614">Plasmid</keyword>
<dbReference type="GO" id="GO:0097550">
    <property type="term" value="C:transcription preinitiation complex"/>
    <property type="evidence" value="ECO:0007669"/>
    <property type="project" value="TreeGrafter"/>
</dbReference>
<dbReference type="PANTHER" id="PTHR11618">
    <property type="entry name" value="TRANSCRIPTION INITIATION FACTOR IIB-RELATED"/>
    <property type="match status" value="1"/>
</dbReference>
<keyword evidence="6 9" id="KW-0862">Zinc</keyword>
<feature type="binding site" evidence="9">
    <location>
        <position position="26"/>
    </location>
    <ligand>
        <name>Zn(2+)</name>
        <dbReference type="ChEBI" id="CHEBI:29105"/>
    </ligand>
</feature>
<geneLocation type="plasmid" evidence="11 12">
    <name>unnamed2</name>
</geneLocation>
<keyword evidence="3 9" id="KW-0479">Metal-binding</keyword>
<protein>
    <recommendedName>
        <fullName evidence="2 9">Transcription initiation factor IIB</fullName>
        <shortName evidence="9">TFIIB</shortName>
    </recommendedName>
</protein>
<evidence type="ECO:0000256" key="5">
    <source>
        <dbReference type="ARBA" id="ARBA00022771"/>
    </source>
</evidence>
<dbReference type="Pfam" id="PF08271">
    <property type="entry name" value="Zn_Ribbon_TF"/>
    <property type="match status" value="1"/>
</dbReference>
<dbReference type="GO" id="GO:0070897">
    <property type="term" value="P:transcription preinitiation complex assembly"/>
    <property type="evidence" value="ECO:0007669"/>
    <property type="project" value="InterPro"/>
</dbReference>
<evidence type="ECO:0000256" key="8">
    <source>
        <dbReference type="ARBA" id="ARBA00023163"/>
    </source>
</evidence>
<dbReference type="InterPro" id="IPR000812">
    <property type="entry name" value="TFIIB"/>
</dbReference>
<keyword evidence="5" id="KW-0863">Zinc-finger</keyword>
<dbReference type="AlphaFoldDB" id="A0A7D5K3U8"/>
<comment type="function">
    <text evidence="9">Stabilizes TBP binding to an archaeal box-A promoter. Also responsible for recruiting RNA polymerase II to the pre-initiation complex (DNA-TBP-TFIIB).</text>
</comment>
<dbReference type="OrthoDB" id="7429at2157"/>
<dbReference type="Pfam" id="PF00382">
    <property type="entry name" value="TFIIB"/>
    <property type="match status" value="2"/>
</dbReference>
<feature type="repeat" description="2" evidence="9">
    <location>
        <begin position="225"/>
        <end position="306"/>
    </location>
</feature>
<dbReference type="InterPro" id="IPR023486">
    <property type="entry name" value="TFIIB_CS"/>
</dbReference>
<dbReference type="InterPro" id="IPR023484">
    <property type="entry name" value="TFIIB_arc"/>
</dbReference>
<proteinExistence type="inferred from homology"/>
<evidence type="ECO:0000313" key="12">
    <source>
        <dbReference type="Proteomes" id="UP000509750"/>
    </source>
</evidence>
<name>A0A7D5K3U8_9EURY</name>
<feature type="binding site" evidence="9">
    <location>
        <position position="23"/>
    </location>
    <ligand>
        <name>Zn(2+)</name>
        <dbReference type="ChEBI" id="CHEBI:29105"/>
    </ligand>
</feature>